<evidence type="ECO:0008006" key="4">
    <source>
        <dbReference type="Google" id="ProtNLM"/>
    </source>
</evidence>
<dbReference type="AlphaFoldDB" id="A0A810N1X5"/>
<evidence type="ECO:0000313" key="3">
    <source>
        <dbReference type="Proteomes" id="UP000680866"/>
    </source>
</evidence>
<sequence length="299" mass="31637">MRYYATASGPAVREAIAAGLLGMIATPAAGNAVRPGWNWCADNSAYTGRYPGDTAYLAWLARRRQHAGRCAFATAPDVPGNAAATLTAATPMLARIRAAGYPAALVAQDGLEHHTVPWNEFDVLFIGGTTDWKLGPAAAGLVAAAVAHGKRAHLGRVNSLTRLRYAASIGCHSVDGTYLAYGPRRNLPRLLRWLATVNTPHEGIEMTTNPATPTEPTPSTQGRPAWTVERIRALGATTDIATAAAIFGLSRSRAYELARTGHLPVPVLRIGSRYRVSVPAILTTLGVPANHSDRPPPAT</sequence>
<reference evidence="2" key="1">
    <citation type="submission" date="2020-08" db="EMBL/GenBank/DDBJ databases">
        <title>Whole genome shotgun sequence of Polymorphospora rubra NBRC 101157.</title>
        <authorList>
            <person name="Komaki H."/>
            <person name="Tamura T."/>
        </authorList>
    </citation>
    <scope>NUCLEOTIDE SEQUENCE</scope>
    <source>
        <strain evidence="2">NBRC 101157</strain>
    </source>
</reference>
<gene>
    <name evidence="2" type="ORF">Prubr_27190</name>
</gene>
<dbReference type="EMBL" id="AP023359">
    <property type="protein sequence ID" value="BCJ65698.1"/>
    <property type="molecule type" value="Genomic_DNA"/>
</dbReference>
<protein>
    <recommendedName>
        <fullName evidence="4">Helix-turn-helix domain-containing protein</fullName>
    </recommendedName>
</protein>
<feature type="region of interest" description="Disordered" evidence="1">
    <location>
        <begin position="203"/>
        <end position="223"/>
    </location>
</feature>
<keyword evidence="3" id="KW-1185">Reference proteome</keyword>
<organism evidence="2 3">
    <name type="scientific">Polymorphospora rubra</name>
    <dbReference type="NCBI Taxonomy" id="338584"/>
    <lineage>
        <taxon>Bacteria</taxon>
        <taxon>Bacillati</taxon>
        <taxon>Actinomycetota</taxon>
        <taxon>Actinomycetes</taxon>
        <taxon>Micromonosporales</taxon>
        <taxon>Micromonosporaceae</taxon>
        <taxon>Polymorphospora</taxon>
    </lineage>
</organism>
<dbReference type="Proteomes" id="UP000680866">
    <property type="component" value="Chromosome"/>
</dbReference>
<proteinExistence type="predicted"/>
<dbReference type="KEGG" id="pry:Prubr_27190"/>
<evidence type="ECO:0000256" key="1">
    <source>
        <dbReference type="SAM" id="MobiDB-lite"/>
    </source>
</evidence>
<accession>A0A810N1X5</accession>
<feature type="compositionally biased region" description="Low complexity" evidence="1">
    <location>
        <begin position="207"/>
        <end position="220"/>
    </location>
</feature>
<dbReference type="RefSeq" id="WP_425518011.1">
    <property type="nucleotide sequence ID" value="NZ_AP023359.1"/>
</dbReference>
<evidence type="ECO:0000313" key="2">
    <source>
        <dbReference type="EMBL" id="BCJ65698.1"/>
    </source>
</evidence>
<name>A0A810N1X5_9ACTN</name>